<dbReference type="EMBL" id="JBFNQD010000004">
    <property type="protein sequence ID" value="MEW9306679.1"/>
    <property type="molecule type" value="Genomic_DNA"/>
</dbReference>
<evidence type="ECO:0000313" key="3">
    <source>
        <dbReference type="Proteomes" id="UP001555786"/>
    </source>
</evidence>
<dbReference type="Proteomes" id="UP001595190">
    <property type="component" value="Unassembled WGS sequence"/>
</dbReference>
<organism evidence="1 3">
    <name type="scientific">Labrys neptuniae</name>
    <dbReference type="NCBI Taxonomy" id="376174"/>
    <lineage>
        <taxon>Bacteria</taxon>
        <taxon>Pseudomonadati</taxon>
        <taxon>Pseudomonadota</taxon>
        <taxon>Alphaproteobacteria</taxon>
        <taxon>Hyphomicrobiales</taxon>
        <taxon>Xanthobacteraceae</taxon>
        <taxon>Labrys</taxon>
    </lineage>
</organism>
<gene>
    <name evidence="1" type="ORF">ABXS05_14100</name>
    <name evidence="2" type="ORF">ACETRX_17965</name>
</gene>
<keyword evidence="3" id="KW-1185">Reference proteome</keyword>
<evidence type="ECO:0000313" key="2">
    <source>
        <dbReference type="EMBL" id="MFC2251523.1"/>
    </source>
</evidence>
<evidence type="ECO:0000313" key="1">
    <source>
        <dbReference type="EMBL" id="MEW9306679.1"/>
    </source>
</evidence>
<proteinExistence type="predicted"/>
<dbReference type="InterPro" id="IPR023696">
    <property type="entry name" value="Ureohydrolase_dom_sf"/>
</dbReference>
<dbReference type="EMBL" id="JBHGPK010000007">
    <property type="protein sequence ID" value="MFC2251523.1"/>
    <property type="molecule type" value="Genomic_DNA"/>
</dbReference>
<reference evidence="2 4" key="2">
    <citation type="submission" date="2024-09" db="EMBL/GenBank/DDBJ databases">
        <title>Description of Labrys sedimenti sp. nov., isolated from a diclofenac-degrading enrichment culture, and genome-based reclassification of Labrys portucalensis as a later heterotypic synonym of Labrys neptuniae.</title>
        <authorList>
            <person name="Tancsics A."/>
            <person name="Csepanyi A."/>
        </authorList>
    </citation>
    <scope>NUCLEOTIDE SEQUENCE [LARGE SCALE GENOMIC DNA]</scope>
    <source>
        <strain evidence="2 4">LMG 23412</strain>
    </source>
</reference>
<evidence type="ECO:0000313" key="4">
    <source>
        <dbReference type="Proteomes" id="UP001595190"/>
    </source>
</evidence>
<name>A0ABV3PMZ0_9HYPH</name>
<dbReference type="SUPFAM" id="SSF52768">
    <property type="entry name" value="Arginase/deacetylase"/>
    <property type="match status" value="1"/>
</dbReference>
<sequence>MMPIRVLDLDGSLPGQGPVARRLQSGQAVLHDLRSLGPALRLWARRQAYAAFESFWASLPASSRPALTLVGSGDFHHLTASFIASAPGPLTVLHFDNHPDWCWTMPRRHCGSWVNEALALPHVQRVVTIGPCSDDLVRPDRKGANLEALSNGRLELFPWWHGPSETRKAVRSGAGHVAADGLIRWHNLVDQDWGDFLCALMERVPTERIWITIDKDVLPPTEAVTNWDQGGLPLQRLIEAIRRLAANFSVVGADICGEYAPIRHRNPFKLIEARLDQPRSDAEPDLSVNAHTNERLIAAFEAAL</sequence>
<dbReference type="Gene3D" id="3.40.800.10">
    <property type="entry name" value="Ureohydrolase domain"/>
    <property type="match status" value="1"/>
</dbReference>
<accession>A0ABV3PMZ0</accession>
<dbReference type="Pfam" id="PF00491">
    <property type="entry name" value="Arginase"/>
    <property type="match status" value="1"/>
</dbReference>
<comment type="caution">
    <text evidence="1">The sequence shown here is derived from an EMBL/GenBank/DDBJ whole genome shotgun (WGS) entry which is preliminary data.</text>
</comment>
<reference evidence="1 3" key="1">
    <citation type="submission" date="2024-07" db="EMBL/GenBank/DDBJ databases">
        <title>Description of Labrys sedimenti sp. nov., isolated from a diclofenac-degrading enrichment culture.</title>
        <authorList>
            <person name="Tancsics A."/>
            <person name="Csepanyi A."/>
        </authorList>
    </citation>
    <scope>NUCLEOTIDE SEQUENCE [LARGE SCALE GENOMIC DNA]</scope>
    <source>
        <strain evidence="1 3">LMG 23578</strain>
    </source>
</reference>
<dbReference type="Proteomes" id="UP001555786">
    <property type="component" value="Unassembled WGS sequence"/>
</dbReference>
<dbReference type="RefSeq" id="WP_311945004.1">
    <property type="nucleotide sequence ID" value="NZ_JAVSCS010000061.1"/>
</dbReference>
<dbReference type="InterPro" id="IPR006035">
    <property type="entry name" value="Ureohydrolase"/>
</dbReference>
<protein>
    <submittedName>
        <fullName evidence="1">Arginase family protein</fullName>
    </submittedName>
</protein>